<dbReference type="AlphaFoldDB" id="A0A0C2GN60"/>
<dbReference type="Proteomes" id="UP000054047">
    <property type="component" value="Unassembled WGS sequence"/>
</dbReference>
<gene>
    <name evidence="1" type="ORF">ANCDUO_11386</name>
</gene>
<evidence type="ECO:0000313" key="2">
    <source>
        <dbReference type="Proteomes" id="UP000054047"/>
    </source>
</evidence>
<evidence type="ECO:0000313" key="1">
    <source>
        <dbReference type="EMBL" id="KIH58406.1"/>
    </source>
</evidence>
<sequence>MLTPTNTIVNCYAPNSVATEEDKDNSYSELEAAAGKEMSYYKYICVDFKSLVGNGSDGNWRLRRHGNEARNENDFRLLDLMFSCNQFHGNSVFQKPQHSSEPGKVLKDKLIRSWTTSSQTKDIV</sequence>
<keyword evidence="2" id="KW-1185">Reference proteome</keyword>
<reference evidence="1 2" key="1">
    <citation type="submission" date="2013-12" db="EMBL/GenBank/DDBJ databases">
        <title>Draft genome of the parsitic nematode Ancylostoma duodenale.</title>
        <authorList>
            <person name="Mitreva M."/>
        </authorList>
    </citation>
    <scope>NUCLEOTIDE SEQUENCE [LARGE SCALE GENOMIC DNA]</scope>
    <source>
        <strain evidence="1 2">Zhejiang</strain>
    </source>
</reference>
<organism evidence="1 2">
    <name type="scientific">Ancylostoma duodenale</name>
    <dbReference type="NCBI Taxonomy" id="51022"/>
    <lineage>
        <taxon>Eukaryota</taxon>
        <taxon>Metazoa</taxon>
        <taxon>Ecdysozoa</taxon>
        <taxon>Nematoda</taxon>
        <taxon>Chromadorea</taxon>
        <taxon>Rhabditida</taxon>
        <taxon>Rhabditina</taxon>
        <taxon>Rhabditomorpha</taxon>
        <taxon>Strongyloidea</taxon>
        <taxon>Ancylostomatidae</taxon>
        <taxon>Ancylostomatinae</taxon>
        <taxon>Ancylostoma</taxon>
    </lineage>
</organism>
<accession>A0A0C2GN60</accession>
<proteinExistence type="predicted"/>
<name>A0A0C2GN60_9BILA</name>
<dbReference type="EMBL" id="KN733153">
    <property type="protein sequence ID" value="KIH58406.1"/>
    <property type="molecule type" value="Genomic_DNA"/>
</dbReference>
<protein>
    <submittedName>
        <fullName evidence="1">Uncharacterized protein</fullName>
    </submittedName>
</protein>
<dbReference type="OrthoDB" id="5842234at2759"/>